<dbReference type="RefSeq" id="WP_338093592.1">
    <property type="nucleotide sequence ID" value="NZ_JAWDKA010000002.1"/>
</dbReference>
<protein>
    <recommendedName>
        <fullName evidence="1">N-acetyltransferase domain-containing protein</fullName>
    </recommendedName>
</protein>
<dbReference type="PANTHER" id="PTHR43138">
    <property type="entry name" value="ACETYLTRANSFERASE, GNAT FAMILY"/>
    <property type="match status" value="1"/>
</dbReference>
<keyword evidence="3" id="KW-1185">Reference proteome</keyword>
<dbReference type="Gene3D" id="3.40.630.30">
    <property type="match status" value="1"/>
</dbReference>
<dbReference type="InterPro" id="IPR016181">
    <property type="entry name" value="Acyl_CoA_acyltransferase"/>
</dbReference>
<name>A0AAE4S9J7_9EURY</name>
<dbReference type="PANTHER" id="PTHR43138:SF1">
    <property type="entry name" value="N-ACETYLTRANSFERASE ACA1"/>
    <property type="match status" value="1"/>
</dbReference>
<dbReference type="Proteomes" id="UP001273136">
    <property type="component" value="Unassembled WGS sequence"/>
</dbReference>
<feature type="domain" description="N-acetyltransferase" evidence="1">
    <location>
        <begin position="3"/>
        <end position="161"/>
    </location>
</feature>
<dbReference type="EMBL" id="JAWDKA010000002">
    <property type="protein sequence ID" value="MDV0441201.1"/>
    <property type="molecule type" value="Genomic_DNA"/>
</dbReference>
<dbReference type="InterPro" id="IPR000182">
    <property type="entry name" value="GNAT_dom"/>
</dbReference>
<dbReference type="PROSITE" id="PS51186">
    <property type="entry name" value="GNAT"/>
    <property type="match status" value="1"/>
</dbReference>
<dbReference type="GO" id="GO:0016747">
    <property type="term" value="F:acyltransferase activity, transferring groups other than amino-acyl groups"/>
    <property type="evidence" value="ECO:0007669"/>
    <property type="project" value="InterPro"/>
</dbReference>
<evidence type="ECO:0000313" key="3">
    <source>
        <dbReference type="Proteomes" id="UP001273136"/>
    </source>
</evidence>
<comment type="caution">
    <text evidence="2">The sequence shown here is derived from an EMBL/GenBank/DDBJ whole genome shotgun (WGS) entry which is preliminary data.</text>
</comment>
<accession>A0AAE4S9J7</accession>
<reference evidence="2" key="1">
    <citation type="submission" date="2023-06" db="EMBL/GenBank/DDBJ databases">
        <title>Genome sequence of Methancorpusculaceae sp. Ag1.</title>
        <authorList>
            <person name="Protasov E."/>
            <person name="Platt K."/>
            <person name="Poehlein A."/>
            <person name="Daniel R."/>
            <person name="Brune A."/>
        </authorList>
    </citation>
    <scope>NUCLEOTIDE SEQUENCE</scope>
    <source>
        <strain evidence="2">Ag1</strain>
    </source>
</reference>
<dbReference type="SUPFAM" id="SSF55729">
    <property type="entry name" value="Acyl-CoA N-acyltransferases (Nat)"/>
    <property type="match status" value="1"/>
</dbReference>
<organism evidence="2 3">
    <name type="scientific">Methanorbis furvi</name>
    <dbReference type="NCBI Taxonomy" id="3028299"/>
    <lineage>
        <taxon>Archaea</taxon>
        <taxon>Methanobacteriati</taxon>
        <taxon>Methanobacteriota</taxon>
        <taxon>Stenosarchaea group</taxon>
        <taxon>Methanomicrobia</taxon>
        <taxon>Methanomicrobiales</taxon>
        <taxon>Methanocorpusculaceae</taxon>
        <taxon>Methanorbis</taxon>
    </lineage>
</organism>
<sequence length="161" mass="17766">MEIICKPYTSDDENKVTAIWNDIVLDANAFPQETVLTQNEADTFFRSQTATFCAFADNELAGFYILHDNNVGRCSHTANASYGVAKKFRGCGVGKTLVADSLTKAKECGYHGLQYNAVLKSNYGAVTLYLKLGFNVIGTIPNGYRKNDGSFEDLLIFHKTL</sequence>
<dbReference type="InterPro" id="IPR052742">
    <property type="entry name" value="Mito_N-acetyltransferase"/>
</dbReference>
<gene>
    <name evidence="2" type="ORF">McpAg1_03810</name>
</gene>
<proteinExistence type="predicted"/>
<evidence type="ECO:0000313" key="2">
    <source>
        <dbReference type="EMBL" id="MDV0441201.1"/>
    </source>
</evidence>
<dbReference type="Pfam" id="PF00583">
    <property type="entry name" value="Acetyltransf_1"/>
    <property type="match status" value="1"/>
</dbReference>
<dbReference type="AlphaFoldDB" id="A0AAE4S9J7"/>
<evidence type="ECO:0000259" key="1">
    <source>
        <dbReference type="PROSITE" id="PS51186"/>
    </source>
</evidence>
<dbReference type="CDD" id="cd04301">
    <property type="entry name" value="NAT_SF"/>
    <property type="match status" value="1"/>
</dbReference>